<dbReference type="InterPro" id="IPR001680">
    <property type="entry name" value="WD40_rpt"/>
</dbReference>
<dbReference type="InterPro" id="IPR049052">
    <property type="entry name" value="nSTAND1"/>
</dbReference>
<feature type="repeat" description="WD" evidence="3">
    <location>
        <begin position="990"/>
        <end position="1015"/>
    </location>
</feature>
<evidence type="ECO:0000313" key="6">
    <source>
        <dbReference type="EMBL" id="GJF10534.1"/>
    </source>
</evidence>
<dbReference type="InterPro" id="IPR015943">
    <property type="entry name" value="WD40/YVTN_repeat-like_dom_sf"/>
</dbReference>
<accession>A0ABQ4V9B8</accession>
<dbReference type="SUPFAM" id="SSF52540">
    <property type="entry name" value="P-loop containing nucleoside triphosphate hydrolases"/>
    <property type="match status" value="1"/>
</dbReference>
<feature type="repeat" description="WD" evidence="3">
    <location>
        <begin position="815"/>
        <end position="856"/>
    </location>
</feature>
<dbReference type="SUPFAM" id="SSF50978">
    <property type="entry name" value="WD40 repeat-like"/>
    <property type="match status" value="2"/>
</dbReference>
<comment type="caution">
    <text evidence="6">The sequence shown here is derived from an EMBL/GenBank/DDBJ whole genome shotgun (WGS) entry which is preliminary data.</text>
</comment>
<protein>
    <recommendedName>
        <fullName evidence="5">Novel STAND NTPase 1 domain-containing protein</fullName>
    </recommendedName>
</protein>
<dbReference type="EMBL" id="BPRH01003743">
    <property type="protein sequence ID" value="GJF10534.1"/>
    <property type="molecule type" value="Genomic_DNA"/>
</dbReference>
<dbReference type="PANTHER" id="PTHR22847:SF637">
    <property type="entry name" value="WD REPEAT DOMAIN 5B"/>
    <property type="match status" value="1"/>
</dbReference>
<dbReference type="Proteomes" id="UP001060504">
    <property type="component" value="Unassembled WGS sequence"/>
</dbReference>
<dbReference type="InterPro" id="IPR019775">
    <property type="entry name" value="WD40_repeat_CS"/>
</dbReference>
<dbReference type="InterPro" id="IPR020472">
    <property type="entry name" value="WD40_PAC1"/>
</dbReference>
<keyword evidence="4" id="KW-0812">Transmembrane</keyword>
<feature type="transmembrane region" description="Helical" evidence="4">
    <location>
        <begin position="678"/>
        <end position="699"/>
    </location>
</feature>
<evidence type="ECO:0000256" key="2">
    <source>
        <dbReference type="ARBA" id="ARBA00022737"/>
    </source>
</evidence>
<keyword evidence="7" id="KW-1185">Reference proteome</keyword>
<keyword evidence="1 3" id="KW-0853">WD repeat</keyword>
<proteinExistence type="predicted"/>
<dbReference type="InterPro" id="IPR035897">
    <property type="entry name" value="Toll_tir_struct_dom_sf"/>
</dbReference>
<sequence>MREAVALKRWLAEQDPPLANEIFLDVDPDSGLRAGTRWKDALRRANARCEAVICLLSRDWEASHECKVEYRTAENLNKQIFVARMEPSTGDELTSEWQRCDLFGDGPKTNIDTGGGPPVEFATEGLYRLRDGIRGAGIGADSFVWPPPSDPERAPYRGWEPLETTDAAVFFGRDAQILRALDAVRGMRLSGVNSLFVVLGPSGTGKSSFLRAGLLPRLRREDRRFLVMDIVRPERNALVGESGLAASIFTSRRVLGLSQPSLGEIKTLCETRNVTAICALLTEVRASAAARLLDRGDGAGTASQAPTLVLPLDQAEELFSADAGESADAFLELLAGAVKTINATEVGLVVAATIRTDRFEVMQTHPRLADVGSVLFDELKPMPPTQFKEVIVGPASRATDSGRPLRVAPELVDRLLLDAGQGADTLPMLALTLSRLYVDYGASGELSLAHYESLGGMRRVVHTEIDDVLSREPGQRRAQLDALRAAFIPWLATINPDNDQPMRRVARWADLPEPGRVLIDALVSKRLMVKDTRGDQIVVEVALESLLRQWDELAGWLRDERKELKDADDLERASAAWAANRQNPEWLLEGSRLQEATTLVNKPNFRQRLVGVHPYLTASHERENQRRAAEDQRRHAELQAAQERAHHAQERAKAAQELQATAEAHTATLRKRSRVMRAVLAGTAIVAVVAVAASVFGFVSRGQAQDRFRQATGVRLVSEAQAMFAGSRPGGDVRAIHQLLAAAAITGEPDRDAFYDAVVQEASLSKVITTDQALCPAAFSPDGAFVAAGNADLEGGEGSVRIWDVQTGQPHGDVLSGHGDVVNAVAFSPDGTELASASVDGTVRIWNVESGQQDGDPLQVGSSASEVFFSRDGGQIATLSWEGDVQVWDMNTRKRVGEPLLGGVEKVAFTPDRQRVAASDEDGNIAVIDMSSGQLLTEITRDAALTVLQLSPDGRQVMSAGPASPLELWDAETGKPINAPAAGGQYSTFVVAASFSPDGRLIASGTNDSAVQVWDNVNGQFFDVPLPGPAGLTLGVSFDADGKRLAVSGSDGTLWIFDVPSALPLTGRAVAFRPDGTLAVGAEDGAIQMWDAGSREALEAPSKPAEGIARMTFSQDGKQLVSTSTEGALQFRDPDTGALSGRTVDGGGSLGPVAFSADGQVVVTGTEDGGVRLWDSQTRRPRGKPFEDEGSKTAAVAFASDGGRVAALDLEDPAGQRIVWDSVTGERVSETPLNSGALTGALGPGLIAGTGGIDGYVTFYHPETGEAIRKPVRGHGSYVTAMAFGPGGDRAVTGGGTTVRLWDSGTGDTIGQALRGPRDSVIDVVISPDGRYIAAATFNNEVWLWPASASPEDLCAKLTTNMSQKQWNEWVSPDIDYIKTCPALPVAPS</sequence>
<dbReference type="PRINTS" id="PR00320">
    <property type="entry name" value="GPROTEINBRPT"/>
</dbReference>
<feature type="repeat" description="WD" evidence="3">
    <location>
        <begin position="1314"/>
        <end position="1345"/>
    </location>
</feature>
<dbReference type="PROSITE" id="PS50294">
    <property type="entry name" value="WD_REPEATS_REGION"/>
    <property type="match status" value="3"/>
</dbReference>
<keyword evidence="4" id="KW-0472">Membrane</keyword>
<organism evidence="6 7">
    <name type="scientific">Mycolicibacterium cyprinidarum</name>
    <dbReference type="NCBI Taxonomy" id="2860311"/>
    <lineage>
        <taxon>Bacteria</taxon>
        <taxon>Bacillati</taxon>
        <taxon>Actinomycetota</taxon>
        <taxon>Actinomycetes</taxon>
        <taxon>Mycobacteriales</taxon>
        <taxon>Mycobacteriaceae</taxon>
        <taxon>Mycolicibacterium</taxon>
    </lineage>
</organism>
<dbReference type="PROSITE" id="PS50082">
    <property type="entry name" value="WD_REPEATS_2"/>
    <property type="match status" value="5"/>
</dbReference>
<name>A0ABQ4V9B8_9MYCO</name>
<keyword evidence="4" id="KW-1133">Transmembrane helix</keyword>
<dbReference type="Gene3D" id="3.40.50.10140">
    <property type="entry name" value="Toll/interleukin-1 receptor homology (TIR) domain"/>
    <property type="match status" value="1"/>
</dbReference>
<evidence type="ECO:0000256" key="4">
    <source>
        <dbReference type="SAM" id="Phobius"/>
    </source>
</evidence>
<dbReference type="PANTHER" id="PTHR22847">
    <property type="entry name" value="WD40 REPEAT PROTEIN"/>
    <property type="match status" value="1"/>
</dbReference>
<evidence type="ECO:0000256" key="3">
    <source>
        <dbReference type="PROSITE-ProRule" id="PRU00221"/>
    </source>
</evidence>
<dbReference type="InterPro" id="IPR027417">
    <property type="entry name" value="P-loop_NTPase"/>
</dbReference>
<gene>
    <name evidence="6" type="ORF">NGTWS1702_35750</name>
</gene>
<reference evidence="6 7" key="1">
    <citation type="submission" date="2021-08" db="EMBL/GenBank/DDBJ databases">
        <title>Draft genome sequence of Mycolicibacterium sp. NGTWS1702 strain.</title>
        <authorList>
            <person name="Matsumoto M."/>
            <person name="Tang B.C.C."/>
            <person name="Machida Y."/>
            <person name="Matoyama H."/>
            <person name="Kishihara T."/>
            <person name="Sato S."/>
            <person name="Kondo I."/>
            <person name="Sano M."/>
            <person name="Kato G."/>
        </authorList>
    </citation>
    <scope>NUCLEOTIDE SEQUENCE [LARGE SCALE GENOMIC DNA]</scope>
    <source>
        <strain evidence="6 7">NGTWSNA01</strain>
    </source>
</reference>
<evidence type="ECO:0000313" key="7">
    <source>
        <dbReference type="Proteomes" id="UP001060504"/>
    </source>
</evidence>
<keyword evidence="2" id="KW-0677">Repeat</keyword>
<dbReference type="Gene3D" id="2.130.10.10">
    <property type="entry name" value="YVTN repeat-like/Quinoprotein amine dehydrogenase"/>
    <property type="match status" value="4"/>
</dbReference>
<dbReference type="Pfam" id="PF00400">
    <property type="entry name" value="WD40"/>
    <property type="match status" value="8"/>
</dbReference>
<dbReference type="SMART" id="SM00320">
    <property type="entry name" value="WD40"/>
    <property type="match status" value="12"/>
</dbReference>
<evidence type="ECO:0000256" key="1">
    <source>
        <dbReference type="ARBA" id="ARBA00022574"/>
    </source>
</evidence>
<dbReference type="Pfam" id="PF20703">
    <property type="entry name" value="nSTAND1"/>
    <property type="match status" value="1"/>
</dbReference>
<feature type="repeat" description="WD" evidence="3">
    <location>
        <begin position="1069"/>
        <end position="1100"/>
    </location>
</feature>
<dbReference type="PROSITE" id="PS00678">
    <property type="entry name" value="WD_REPEATS_1"/>
    <property type="match status" value="1"/>
</dbReference>
<feature type="domain" description="Novel STAND NTPase 1" evidence="5">
    <location>
        <begin position="155"/>
        <end position="584"/>
    </location>
</feature>
<dbReference type="CDD" id="cd00200">
    <property type="entry name" value="WD40"/>
    <property type="match status" value="1"/>
</dbReference>
<feature type="repeat" description="WD" evidence="3">
    <location>
        <begin position="1153"/>
        <end position="1184"/>
    </location>
</feature>
<dbReference type="InterPro" id="IPR036322">
    <property type="entry name" value="WD40_repeat_dom_sf"/>
</dbReference>
<evidence type="ECO:0000259" key="5">
    <source>
        <dbReference type="Pfam" id="PF20703"/>
    </source>
</evidence>